<dbReference type="GO" id="GO:0003743">
    <property type="term" value="F:translation initiation factor activity"/>
    <property type="evidence" value="ECO:0007669"/>
    <property type="project" value="UniProtKB-KW"/>
</dbReference>
<reference evidence="1" key="1">
    <citation type="submission" date="2017-09" db="EMBL/GenBank/DDBJ databases">
        <authorList>
            <person name="Campbell M.A."/>
            <person name="Lukasik P."/>
            <person name="Simon C."/>
            <person name="McCutcheon J.P."/>
        </authorList>
    </citation>
    <scope>NUCLEOTIDE SEQUENCE [LARGE SCALE GENOMIC DNA]</scope>
    <source>
        <strain evidence="1">MAGNEO</strain>
    </source>
</reference>
<dbReference type="EMBL" id="NXGM01000022">
    <property type="protein sequence ID" value="PIM95510.1"/>
    <property type="molecule type" value="Genomic_DNA"/>
</dbReference>
<gene>
    <name evidence="1" type="primary">infA</name>
    <name evidence="1" type="ORF">magneo_102</name>
</gene>
<dbReference type="Gene3D" id="2.40.50.140">
    <property type="entry name" value="Nucleic acid-binding proteins"/>
    <property type="match status" value="1"/>
</dbReference>
<keyword evidence="1" id="KW-0396">Initiation factor</keyword>
<keyword evidence="2" id="KW-1185">Reference proteome</keyword>
<dbReference type="Proteomes" id="UP000228684">
    <property type="component" value="Unassembled WGS sequence"/>
</dbReference>
<evidence type="ECO:0000313" key="2">
    <source>
        <dbReference type="Proteomes" id="UP000228684"/>
    </source>
</evidence>
<evidence type="ECO:0000313" key="1">
    <source>
        <dbReference type="EMBL" id="PIM95510.1"/>
    </source>
</evidence>
<organism evidence="1 2">
    <name type="scientific">Candidatus Hodgkinia cicadicola</name>
    <dbReference type="NCBI Taxonomy" id="573658"/>
    <lineage>
        <taxon>Bacteria</taxon>
        <taxon>Pseudomonadati</taxon>
        <taxon>Pseudomonadota</taxon>
        <taxon>Alphaproteobacteria</taxon>
        <taxon>Hyphomicrobiales</taxon>
        <taxon>Candidatus Hodgkinia</taxon>
    </lineage>
</organism>
<comment type="caution">
    <text evidence="1">The sequence shown here is derived from an EMBL/GenBank/DDBJ whole genome shotgun (WGS) entry which is preliminary data.</text>
</comment>
<protein>
    <submittedName>
        <fullName evidence="1">Translation initiation factor IF-1</fullName>
    </submittedName>
</protein>
<name>A0ABX4MFQ3_9HYPH</name>
<sequence length="57" mass="6783">MKLLPNYIFKVKLNSNNKIIISITTKLQLRRVKLLVIDKSLGSMSWKHRKNNLKYKL</sequence>
<dbReference type="InterPro" id="IPR012340">
    <property type="entry name" value="NA-bd_OB-fold"/>
</dbReference>
<keyword evidence="1" id="KW-0648">Protein biosynthesis</keyword>
<accession>A0ABX4MFQ3</accession>
<proteinExistence type="predicted"/>